<keyword evidence="5 10" id="KW-0418">Kinase</keyword>
<dbReference type="SUPFAM" id="SSF55874">
    <property type="entry name" value="ATPase domain of HSP90 chaperone/DNA topoisomerase II/histidine kinase"/>
    <property type="match status" value="1"/>
</dbReference>
<feature type="transmembrane region" description="Helical" evidence="8">
    <location>
        <begin position="12"/>
        <end position="34"/>
    </location>
</feature>
<dbReference type="EMBL" id="JAOQIO010000022">
    <property type="protein sequence ID" value="MCU6792318.1"/>
    <property type="molecule type" value="Genomic_DNA"/>
</dbReference>
<protein>
    <submittedName>
        <fullName evidence="10">Sensor histidine kinase</fullName>
    </submittedName>
</protein>
<dbReference type="InterPro" id="IPR050640">
    <property type="entry name" value="Bact_2-comp_sensor_kinase"/>
</dbReference>
<feature type="transmembrane region" description="Helical" evidence="8">
    <location>
        <begin position="292"/>
        <end position="315"/>
    </location>
</feature>
<sequence length="578" mass="65318">MESLFKKLPIRYLYFGSFAVFALCLFTVIFWISYHYSVKAIVKTASGYQEKMLVELNGRLKEKLDFTESISLAVSRNPDVINLLGNQNEAYEQHALTERVSSALLGLTFSSPMIDSIHVYMNLPPAPVPPVAYLPLQELDKEAWYPLLEKNDFLWVGEHLIDSPNGKKSVVSFARKLTSLSGDFAGVVLIHMKATTLQAVLGDHYLLSQRLLVDSTGRKIVQIGNSSIVLTDDEYKKMLGSAPPLTAQEMTSVEKLVFSSSTALVVSSKMAGSGWVVAEITPWELLAEDSLFMLKVLGMIGLLSIIAVMLISVYLNRQFTKPIYLLLRSMKQYPDLNKGHLPPDYRNEFGQLFLGYNRLLTRIEELYQSLEEQYKRKKETEVKALQAMMNPHFLYNTLDQLNWMAIKDGNTRMSVVLEMTGAMLRIGLSDGEALITVEQELDFVKNYMQIQQIRLGEKKIKYRIDVSEELLPLFIPKMTLQPFVENSIKHGFHGREHGNLDIQVSATEKKLVIMITDDGKGLHNTKQIGKKTAGGYGIGNVQARLNEFFDSDYSIELIALEHEGTRVTIQIPKLETKL</sequence>
<keyword evidence="7" id="KW-0175">Coiled coil</keyword>
<feature type="domain" description="HAMP" evidence="9">
    <location>
        <begin position="317"/>
        <end position="368"/>
    </location>
</feature>
<keyword evidence="8" id="KW-0812">Transmembrane</keyword>
<gene>
    <name evidence="10" type="ORF">OB236_09280</name>
</gene>
<evidence type="ECO:0000256" key="3">
    <source>
        <dbReference type="ARBA" id="ARBA00022553"/>
    </source>
</evidence>
<name>A0ABT2UCG1_9BACL</name>
<dbReference type="InterPro" id="IPR036890">
    <property type="entry name" value="HATPase_C_sf"/>
</dbReference>
<evidence type="ECO:0000256" key="5">
    <source>
        <dbReference type="ARBA" id="ARBA00022777"/>
    </source>
</evidence>
<feature type="coiled-coil region" evidence="7">
    <location>
        <begin position="356"/>
        <end position="387"/>
    </location>
</feature>
<dbReference type="Pfam" id="PF06580">
    <property type="entry name" value="His_kinase"/>
    <property type="match status" value="1"/>
</dbReference>
<dbReference type="PANTHER" id="PTHR34220">
    <property type="entry name" value="SENSOR HISTIDINE KINASE YPDA"/>
    <property type="match status" value="1"/>
</dbReference>
<evidence type="ECO:0000256" key="7">
    <source>
        <dbReference type="SAM" id="Coils"/>
    </source>
</evidence>
<dbReference type="RefSeq" id="WP_262683705.1">
    <property type="nucleotide sequence ID" value="NZ_JAOQIO010000022.1"/>
</dbReference>
<keyword evidence="2" id="KW-1003">Cell membrane</keyword>
<evidence type="ECO:0000313" key="11">
    <source>
        <dbReference type="Proteomes" id="UP001652445"/>
    </source>
</evidence>
<keyword evidence="6 8" id="KW-0472">Membrane</keyword>
<dbReference type="Gene3D" id="6.10.340.10">
    <property type="match status" value="1"/>
</dbReference>
<evidence type="ECO:0000256" key="2">
    <source>
        <dbReference type="ARBA" id="ARBA00022475"/>
    </source>
</evidence>
<dbReference type="InterPro" id="IPR010559">
    <property type="entry name" value="Sig_transdc_His_kin_internal"/>
</dbReference>
<dbReference type="Pfam" id="PF02518">
    <property type="entry name" value="HATPase_c"/>
    <property type="match status" value="1"/>
</dbReference>
<keyword evidence="3" id="KW-0597">Phosphoprotein</keyword>
<organism evidence="10 11">
    <name type="scientific">Paenibacillus baimaensis</name>
    <dbReference type="NCBI Taxonomy" id="2982185"/>
    <lineage>
        <taxon>Bacteria</taxon>
        <taxon>Bacillati</taxon>
        <taxon>Bacillota</taxon>
        <taxon>Bacilli</taxon>
        <taxon>Bacillales</taxon>
        <taxon>Paenibacillaceae</taxon>
        <taxon>Paenibacillus</taxon>
    </lineage>
</organism>
<accession>A0ABT2UCG1</accession>
<dbReference type="Proteomes" id="UP001652445">
    <property type="component" value="Unassembled WGS sequence"/>
</dbReference>
<dbReference type="PANTHER" id="PTHR34220:SF7">
    <property type="entry name" value="SENSOR HISTIDINE KINASE YPDA"/>
    <property type="match status" value="1"/>
</dbReference>
<dbReference type="InterPro" id="IPR003594">
    <property type="entry name" value="HATPase_dom"/>
</dbReference>
<comment type="caution">
    <text evidence="10">The sequence shown here is derived from an EMBL/GenBank/DDBJ whole genome shotgun (WGS) entry which is preliminary data.</text>
</comment>
<dbReference type="PROSITE" id="PS50885">
    <property type="entry name" value="HAMP"/>
    <property type="match status" value="1"/>
</dbReference>
<dbReference type="Gene3D" id="3.30.565.10">
    <property type="entry name" value="Histidine kinase-like ATPase, C-terminal domain"/>
    <property type="match status" value="1"/>
</dbReference>
<comment type="subcellular location">
    <subcellularLocation>
        <location evidence="1">Cell membrane</location>
        <topology evidence="1">Multi-pass membrane protein</topology>
    </subcellularLocation>
</comment>
<dbReference type="InterPro" id="IPR003660">
    <property type="entry name" value="HAMP_dom"/>
</dbReference>
<evidence type="ECO:0000256" key="1">
    <source>
        <dbReference type="ARBA" id="ARBA00004651"/>
    </source>
</evidence>
<dbReference type="GO" id="GO:0016301">
    <property type="term" value="F:kinase activity"/>
    <property type="evidence" value="ECO:0007669"/>
    <property type="project" value="UniProtKB-KW"/>
</dbReference>
<evidence type="ECO:0000256" key="4">
    <source>
        <dbReference type="ARBA" id="ARBA00022679"/>
    </source>
</evidence>
<evidence type="ECO:0000259" key="9">
    <source>
        <dbReference type="PROSITE" id="PS50885"/>
    </source>
</evidence>
<reference evidence="10 11" key="1">
    <citation type="submission" date="2022-09" db="EMBL/GenBank/DDBJ databases">
        <authorList>
            <person name="Han X.L."/>
            <person name="Wang Q."/>
            <person name="Lu T."/>
        </authorList>
    </citation>
    <scope>NUCLEOTIDE SEQUENCE [LARGE SCALE GENOMIC DNA]</scope>
    <source>
        <strain evidence="10 11">WQ 127069</strain>
    </source>
</reference>
<keyword evidence="4" id="KW-0808">Transferase</keyword>
<evidence type="ECO:0000256" key="6">
    <source>
        <dbReference type="ARBA" id="ARBA00023136"/>
    </source>
</evidence>
<evidence type="ECO:0000256" key="8">
    <source>
        <dbReference type="SAM" id="Phobius"/>
    </source>
</evidence>
<evidence type="ECO:0000313" key="10">
    <source>
        <dbReference type="EMBL" id="MCU6792318.1"/>
    </source>
</evidence>
<proteinExistence type="predicted"/>
<keyword evidence="11" id="KW-1185">Reference proteome</keyword>
<keyword evidence="8" id="KW-1133">Transmembrane helix</keyword>